<organism evidence="5 6">
    <name type="scientific">Carnegiea gigantea</name>
    <dbReference type="NCBI Taxonomy" id="171969"/>
    <lineage>
        <taxon>Eukaryota</taxon>
        <taxon>Viridiplantae</taxon>
        <taxon>Streptophyta</taxon>
        <taxon>Embryophyta</taxon>
        <taxon>Tracheophyta</taxon>
        <taxon>Spermatophyta</taxon>
        <taxon>Magnoliopsida</taxon>
        <taxon>eudicotyledons</taxon>
        <taxon>Gunneridae</taxon>
        <taxon>Pentapetalae</taxon>
        <taxon>Caryophyllales</taxon>
        <taxon>Cactineae</taxon>
        <taxon>Cactaceae</taxon>
        <taxon>Cactoideae</taxon>
        <taxon>Echinocereeae</taxon>
        <taxon>Carnegiea</taxon>
    </lineage>
</organism>
<proteinExistence type="predicted"/>
<dbReference type="PROSITE" id="PS51297">
    <property type="entry name" value="K_BOX"/>
    <property type="match status" value="1"/>
</dbReference>
<accession>A0A9Q1KRQ8</accession>
<dbReference type="Proteomes" id="UP001153076">
    <property type="component" value="Unassembled WGS sequence"/>
</dbReference>
<dbReference type="AlphaFoldDB" id="A0A9Q1KRQ8"/>
<dbReference type="GO" id="GO:0003700">
    <property type="term" value="F:DNA-binding transcription factor activity"/>
    <property type="evidence" value="ECO:0007669"/>
    <property type="project" value="InterPro"/>
</dbReference>
<evidence type="ECO:0000256" key="3">
    <source>
        <dbReference type="SAM" id="SignalP"/>
    </source>
</evidence>
<dbReference type="GO" id="GO:0005634">
    <property type="term" value="C:nucleus"/>
    <property type="evidence" value="ECO:0007669"/>
    <property type="project" value="InterPro"/>
</dbReference>
<evidence type="ECO:0000256" key="2">
    <source>
        <dbReference type="SAM" id="MobiDB-lite"/>
    </source>
</evidence>
<dbReference type="EMBL" id="JAKOGI010000038">
    <property type="protein sequence ID" value="KAJ8447467.1"/>
    <property type="molecule type" value="Genomic_DNA"/>
</dbReference>
<feature type="chain" id="PRO_5040351357" description="K-box domain-containing protein" evidence="3">
    <location>
        <begin position="20"/>
        <end position="156"/>
    </location>
</feature>
<evidence type="ECO:0000259" key="4">
    <source>
        <dbReference type="PROSITE" id="PS51297"/>
    </source>
</evidence>
<evidence type="ECO:0000313" key="5">
    <source>
        <dbReference type="EMBL" id="KAJ8447467.1"/>
    </source>
</evidence>
<keyword evidence="1" id="KW-0175">Coiled coil</keyword>
<protein>
    <recommendedName>
        <fullName evidence="4">K-box domain-containing protein</fullName>
    </recommendedName>
</protein>
<feature type="domain" description="K-box" evidence="4">
    <location>
        <begin position="40"/>
        <end position="130"/>
    </location>
</feature>
<evidence type="ECO:0000313" key="6">
    <source>
        <dbReference type="Proteomes" id="UP001153076"/>
    </source>
</evidence>
<comment type="caution">
    <text evidence="5">The sequence shown here is derived from an EMBL/GenBank/DDBJ whole genome shotgun (WGS) entry which is preliminary data.</text>
</comment>
<gene>
    <name evidence="5" type="ORF">Cgig2_019461</name>
</gene>
<feature type="coiled-coil region" evidence="1">
    <location>
        <begin position="40"/>
        <end position="67"/>
    </location>
</feature>
<evidence type="ECO:0000256" key="1">
    <source>
        <dbReference type="SAM" id="Coils"/>
    </source>
</evidence>
<dbReference type="Pfam" id="PF01486">
    <property type="entry name" value="K-box"/>
    <property type="match status" value="1"/>
</dbReference>
<feature type="signal peptide" evidence="3">
    <location>
        <begin position="1"/>
        <end position="19"/>
    </location>
</feature>
<feature type="region of interest" description="Disordered" evidence="2">
    <location>
        <begin position="120"/>
        <end position="156"/>
    </location>
</feature>
<dbReference type="InterPro" id="IPR002487">
    <property type="entry name" value="TF_Kbox"/>
</dbReference>
<keyword evidence="6" id="KW-1185">Reference proteome</keyword>
<dbReference type="OrthoDB" id="1898716at2759"/>
<feature type="compositionally biased region" description="Polar residues" evidence="2">
    <location>
        <begin position="133"/>
        <end position="145"/>
    </location>
</feature>
<name>A0A9Q1KRQ8_9CARY</name>
<keyword evidence="3" id="KW-0732">Signal</keyword>
<reference evidence="5" key="1">
    <citation type="submission" date="2022-04" db="EMBL/GenBank/DDBJ databases">
        <title>Carnegiea gigantea Genome sequencing and assembly v2.</title>
        <authorList>
            <person name="Copetti D."/>
            <person name="Sanderson M.J."/>
            <person name="Burquez A."/>
            <person name="Wojciechowski M.F."/>
        </authorList>
    </citation>
    <scope>NUCLEOTIDE SEQUENCE</scope>
    <source>
        <strain evidence="5">SGP5-SGP5p</strain>
        <tissue evidence="5">Aerial part</tissue>
    </source>
</reference>
<sequence length="156" mass="18066">MFLWNVVLLLALLELRMHALLDIYYKANEENQVLSPTSEAQLWKIEAENLRQQLQDLRKTHSQYLGEDLSELDLEHLEKMEYQIDIGSKAIRTRKEILMHKENMELHKKMNLMRQEMAELQKKVSAGGKGNDQETGNGTPSNSGSEPYDPIQLKLS</sequence>